<evidence type="ECO:0000313" key="4">
    <source>
        <dbReference type="EMBL" id="RGS41366.1"/>
    </source>
</evidence>
<dbReference type="CDD" id="cd05254">
    <property type="entry name" value="dTDP_HR_like_SDR_e"/>
    <property type="match status" value="1"/>
</dbReference>
<sequence>MKKILVTGCNGQLGRAIRAEYAKEDVTFINTDVVEGDGVTALDIADVDAVLALVRAERPQVIINCAAHTNVDACETQWDAAYRINAIGPRNLAIAAAEVDAKLIHVSTDYVFAGNGTRPYTEFDEPGPVSAYGKTKLEGERFVKAFTRKYFIFRTAWLYGDGKNFAKTMLRLAENHEEVSVVCDQLGSPTSAVELARAIHHYEPTENYGLFHATCEGDTNWAAFAEAVFARAGKNTRVRHVTSEEYAAMNPASAKRPAYSILDNYMMRLTDGYRMADWESALDEYMQHLG</sequence>
<organism evidence="4 5">
    <name type="scientific">Roseburia hominis</name>
    <dbReference type="NCBI Taxonomy" id="301301"/>
    <lineage>
        <taxon>Bacteria</taxon>
        <taxon>Bacillati</taxon>
        <taxon>Bacillota</taxon>
        <taxon>Clostridia</taxon>
        <taxon>Lachnospirales</taxon>
        <taxon>Lachnospiraceae</taxon>
        <taxon>Roseburia</taxon>
    </lineage>
</organism>
<comment type="caution">
    <text evidence="4">The sequence shown here is derived from an EMBL/GenBank/DDBJ whole genome shotgun (WGS) entry which is preliminary data.</text>
</comment>
<dbReference type="FunFam" id="3.40.50.720:FF:000159">
    <property type="entry name" value="dTDP-4-dehydrorhamnose reductase"/>
    <property type="match status" value="1"/>
</dbReference>
<dbReference type="Gene3D" id="3.90.25.10">
    <property type="entry name" value="UDP-galactose 4-epimerase, domain 1"/>
    <property type="match status" value="1"/>
</dbReference>
<dbReference type="EC" id="1.1.1.133" evidence="2"/>
<dbReference type="NCBIfam" id="TIGR01214">
    <property type="entry name" value="rmlD"/>
    <property type="match status" value="1"/>
</dbReference>
<dbReference type="PANTHER" id="PTHR10491">
    <property type="entry name" value="DTDP-4-DEHYDRORHAMNOSE REDUCTASE"/>
    <property type="match status" value="1"/>
</dbReference>
<evidence type="ECO:0000313" key="5">
    <source>
        <dbReference type="Proteomes" id="UP000266172"/>
    </source>
</evidence>
<dbReference type="UniPathway" id="UPA00124"/>
<dbReference type="AlphaFoldDB" id="A0A395V817"/>
<dbReference type="InterPro" id="IPR029903">
    <property type="entry name" value="RmlD-like-bd"/>
</dbReference>
<protein>
    <recommendedName>
        <fullName evidence="2">dTDP-4-dehydrorhamnose reductase</fullName>
        <ecNumber evidence="2">1.1.1.133</ecNumber>
    </recommendedName>
</protein>
<dbReference type="PANTHER" id="PTHR10491:SF4">
    <property type="entry name" value="METHIONINE ADENOSYLTRANSFERASE 2 SUBUNIT BETA"/>
    <property type="match status" value="1"/>
</dbReference>
<evidence type="ECO:0000259" key="3">
    <source>
        <dbReference type="Pfam" id="PF04321"/>
    </source>
</evidence>
<dbReference type="Proteomes" id="UP000266172">
    <property type="component" value="Unassembled WGS sequence"/>
</dbReference>
<evidence type="ECO:0000256" key="2">
    <source>
        <dbReference type="RuleBase" id="RU364082"/>
    </source>
</evidence>
<name>A0A395V817_9FIRM</name>
<keyword evidence="2 4" id="KW-0560">Oxidoreductase</keyword>
<evidence type="ECO:0000256" key="1">
    <source>
        <dbReference type="ARBA" id="ARBA00010944"/>
    </source>
</evidence>
<dbReference type="GO" id="GO:0008831">
    <property type="term" value="F:dTDP-4-dehydrorhamnose reductase activity"/>
    <property type="evidence" value="ECO:0007669"/>
    <property type="project" value="UniProtKB-EC"/>
</dbReference>
<dbReference type="Gene3D" id="3.40.50.720">
    <property type="entry name" value="NAD(P)-binding Rossmann-like Domain"/>
    <property type="match status" value="1"/>
</dbReference>
<feature type="domain" description="RmlD-like substrate binding" evidence="3">
    <location>
        <begin position="3"/>
        <end position="289"/>
    </location>
</feature>
<dbReference type="GO" id="GO:0019305">
    <property type="term" value="P:dTDP-rhamnose biosynthetic process"/>
    <property type="evidence" value="ECO:0007669"/>
    <property type="project" value="UniProtKB-UniPathway"/>
</dbReference>
<dbReference type="EMBL" id="QRVL01000003">
    <property type="protein sequence ID" value="RGS41366.1"/>
    <property type="molecule type" value="Genomic_DNA"/>
</dbReference>
<dbReference type="Pfam" id="PF04321">
    <property type="entry name" value="RmlD_sub_bind"/>
    <property type="match status" value="1"/>
</dbReference>
<proteinExistence type="inferred from homology"/>
<gene>
    <name evidence="4" type="primary">rfbD</name>
    <name evidence="4" type="ORF">DWX93_06885</name>
</gene>
<dbReference type="InterPro" id="IPR036291">
    <property type="entry name" value="NAD(P)-bd_dom_sf"/>
</dbReference>
<reference evidence="4 5" key="1">
    <citation type="submission" date="2018-08" db="EMBL/GenBank/DDBJ databases">
        <title>A genome reference for cultivated species of the human gut microbiota.</title>
        <authorList>
            <person name="Zou Y."/>
            <person name="Xue W."/>
            <person name="Luo G."/>
        </authorList>
    </citation>
    <scope>NUCLEOTIDE SEQUENCE [LARGE SCALE GENOMIC DNA]</scope>
    <source>
        <strain evidence="4 5">AF22-12AC</strain>
    </source>
</reference>
<dbReference type="SUPFAM" id="SSF51735">
    <property type="entry name" value="NAD(P)-binding Rossmann-fold domains"/>
    <property type="match status" value="1"/>
</dbReference>
<comment type="similarity">
    <text evidence="1 2">Belongs to the dTDP-4-dehydrorhamnose reductase family.</text>
</comment>
<keyword evidence="2" id="KW-0521">NADP</keyword>
<accession>A0A395V817</accession>
<comment type="function">
    <text evidence="2">Catalyzes the reduction of dTDP-6-deoxy-L-lyxo-4-hexulose to yield dTDP-L-rhamnose.</text>
</comment>
<dbReference type="RefSeq" id="WP_118097103.1">
    <property type="nucleotide sequence ID" value="NZ_DBFVHP010000024.1"/>
</dbReference>
<comment type="pathway">
    <text evidence="2">Carbohydrate biosynthesis; dTDP-L-rhamnose biosynthesis.</text>
</comment>
<dbReference type="GO" id="GO:0005829">
    <property type="term" value="C:cytosol"/>
    <property type="evidence" value="ECO:0007669"/>
    <property type="project" value="TreeGrafter"/>
</dbReference>
<dbReference type="InterPro" id="IPR005913">
    <property type="entry name" value="dTDP_dehydrorham_reduct"/>
</dbReference>